<reference evidence="1" key="1">
    <citation type="journal article" date="2021" name="Open Biol.">
        <title>Shared evolutionary footprints suggest mitochondrial oxidative damage underlies multiple complex I losses in fungi.</title>
        <authorList>
            <person name="Schikora-Tamarit M.A."/>
            <person name="Marcet-Houben M."/>
            <person name="Nosek J."/>
            <person name="Gabaldon T."/>
        </authorList>
    </citation>
    <scope>NUCLEOTIDE SEQUENCE</scope>
    <source>
        <strain evidence="1">CBS6075</strain>
    </source>
</reference>
<organism evidence="1 2">
    <name type="scientific">Ogataea philodendri</name>
    <dbReference type="NCBI Taxonomy" id="1378263"/>
    <lineage>
        <taxon>Eukaryota</taxon>
        <taxon>Fungi</taxon>
        <taxon>Dikarya</taxon>
        <taxon>Ascomycota</taxon>
        <taxon>Saccharomycotina</taxon>
        <taxon>Pichiomycetes</taxon>
        <taxon>Pichiales</taxon>
        <taxon>Pichiaceae</taxon>
        <taxon>Ogataea</taxon>
    </lineage>
</organism>
<evidence type="ECO:0000313" key="2">
    <source>
        <dbReference type="Proteomes" id="UP000769157"/>
    </source>
</evidence>
<dbReference type="GeneID" id="70235154"/>
<name>A0A9P8T588_9ASCO</name>
<keyword evidence="2" id="KW-1185">Reference proteome</keyword>
<dbReference type="RefSeq" id="XP_046061694.1">
    <property type="nucleotide sequence ID" value="XM_046204138.1"/>
</dbReference>
<dbReference type="AlphaFoldDB" id="A0A9P8T588"/>
<protein>
    <submittedName>
        <fullName evidence="1">Uncharacterized protein</fullName>
    </submittedName>
</protein>
<comment type="caution">
    <text evidence="1">The sequence shown here is derived from an EMBL/GenBank/DDBJ whole genome shotgun (WGS) entry which is preliminary data.</text>
</comment>
<proteinExistence type="predicted"/>
<reference evidence="1" key="2">
    <citation type="submission" date="2021-01" db="EMBL/GenBank/DDBJ databases">
        <authorList>
            <person name="Schikora-Tamarit M.A."/>
        </authorList>
    </citation>
    <scope>NUCLEOTIDE SEQUENCE</scope>
    <source>
        <strain evidence="1">CBS6075</strain>
    </source>
</reference>
<accession>A0A9P8T588</accession>
<sequence length="117" mass="12637">MAAMRIPPLTMDGRTLTPAFLTAMTNGDSAPFPAPASTALSRFLSVDETIKVTMNKERTLKMIILAITDFIREGASFLKFGTSLLVSATTSVPWKPNPALMNTLQIPKNLPTGLSVR</sequence>
<dbReference type="Proteomes" id="UP000769157">
    <property type="component" value="Unassembled WGS sequence"/>
</dbReference>
<evidence type="ECO:0000313" key="1">
    <source>
        <dbReference type="EMBL" id="KAH3666738.1"/>
    </source>
</evidence>
<gene>
    <name evidence="1" type="ORF">OGAPHI_003187</name>
</gene>
<dbReference type="EMBL" id="JAEUBE010000199">
    <property type="protein sequence ID" value="KAH3666738.1"/>
    <property type="molecule type" value="Genomic_DNA"/>
</dbReference>